<evidence type="ECO:0000256" key="1">
    <source>
        <dbReference type="ARBA" id="ARBA00004117"/>
    </source>
</evidence>
<evidence type="ECO:0000256" key="2">
    <source>
        <dbReference type="ARBA" id="ARBA00009677"/>
    </source>
</evidence>
<dbReference type="PANTHER" id="PTHR30435:SF1">
    <property type="entry name" value="FLAGELLAR HOOK PROTEIN FLGE"/>
    <property type="match status" value="1"/>
</dbReference>
<keyword evidence="8" id="KW-0969">Cilium</keyword>
<dbReference type="GO" id="GO:0009425">
    <property type="term" value="C:bacterial-type flagellum basal body"/>
    <property type="evidence" value="ECO:0007669"/>
    <property type="project" value="UniProtKB-SubCell"/>
</dbReference>
<keyword evidence="9" id="KW-1185">Reference proteome</keyword>
<evidence type="ECO:0000259" key="5">
    <source>
        <dbReference type="Pfam" id="PF00460"/>
    </source>
</evidence>
<protein>
    <recommendedName>
        <fullName evidence="4">Flagellar hook protein FlgE</fullName>
    </recommendedName>
</protein>
<dbReference type="InterPro" id="IPR001444">
    <property type="entry name" value="Flag_bb_rod_N"/>
</dbReference>
<comment type="subcellular location">
    <subcellularLocation>
        <location evidence="1 4">Bacterial flagellum basal body</location>
    </subcellularLocation>
</comment>
<dbReference type="InterPro" id="IPR053967">
    <property type="entry name" value="LlgE_F_G-like_D1"/>
</dbReference>
<dbReference type="AlphaFoldDB" id="A0A1I6T010"/>
<comment type="similarity">
    <text evidence="2 4">Belongs to the flagella basal body rod proteins family.</text>
</comment>
<reference evidence="9" key="1">
    <citation type="submission" date="2016-10" db="EMBL/GenBank/DDBJ databases">
        <authorList>
            <person name="Varghese N."/>
            <person name="Submissions S."/>
        </authorList>
    </citation>
    <scope>NUCLEOTIDE SEQUENCE [LARGE SCALE GENOMIC DNA]</scope>
    <source>
        <strain evidence="9">DSM 26894</strain>
    </source>
</reference>
<organism evidence="8 9">
    <name type="scientific">Alloyangia pacifica</name>
    <dbReference type="NCBI Taxonomy" id="311180"/>
    <lineage>
        <taxon>Bacteria</taxon>
        <taxon>Pseudomonadati</taxon>
        <taxon>Pseudomonadota</taxon>
        <taxon>Alphaproteobacteria</taxon>
        <taxon>Rhodobacterales</taxon>
        <taxon>Roseobacteraceae</taxon>
        <taxon>Alloyangia</taxon>
    </lineage>
</organism>
<dbReference type="Pfam" id="PF22692">
    <property type="entry name" value="LlgE_F_G_D1"/>
    <property type="match status" value="1"/>
</dbReference>
<dbReference type="SUPFAM" id="SSF117143">
    <property type="entry name" value="Flagellar hook protein flgE"/>
    <property type="match status" value="1"/>
</dbReference>
<evidence type="ECO:0000256" key="3">
    <source>
        <dbReference type="ARBA" id="ARBA00023143"/>
    </source>
</evidence>
<dbReference type="STRING" id="311180.SAMN04488050_105184"/>
<dbReference type="Pfam" id="PF06429">
    <property type="entry name" value="Flg_bbr_C"/>
    <property type="match status" value="1"/>
</dbReference>
<evidence type="ECO:0000313" key="9">
    <source>
        <dbReference type="Proteomes" id="UP000199392"/>
    </source>
</evidence>
<dbReference type="OrthoDB" id="8372879at2"/>
<dbReference type="InterPro" id="IPR020013">
    <property type="entry name" value="Flagellar_FlgE/F/G"/>
</dbReference>
<feature type="domain" description="Flagellar basal body rod protein N-terminal" evidence="5">
    <location>
        <begin position="9"/>
        <end position="37"/>
    </location>
</feature>
<dbReference type="GO" id="GO:0009424">
    <property type="term" value="C:bacterial-type flagellum hook"/>
    <property type="evidence" value="ECO:0007669"/>
    <property type="project" value="TreeGrafter"/>
</dbReference>
<dbReference type="GO" id="GO:0005829">
    <property type="term" value="C:cytosol"/>
    <property type="evidence" value="ECO:0007669"/>
    <property type="project" value="TreeGrafter"/>
</dbReference>
<proteinExistence type="inferred from homology"/>
<keyword evidence="3 4" id="KW-0975">Bacterial flagellum</keyword>
<dbReference type="InterPro" id="IPR010930">
    <property type="entry name" value="Flg_bb/hook_C_dom"/>
</dbReference>
<evidence type="ECO:0000256" key="4">
    <source>
        <dbReference type="RuleBase" id="RU362116"/>
    </source>
</evidence>
<keyword evidence="8" id="KW-0966">Cell projection</keyword>
<comment type="function">
    <text evidence="4">A flexible structure which links the flagellar filament to the drive apparatus in the basal body.</text>
</comment>
<feature type="domain" description="Flagellar hook protein FlgE/F/G-like D1" evidence="7">
    <location>
        <begin position="84"/>
        <end position="152"/>
    </location>
</feature>
<dbReference type="NCBIfam" id="TIGR03506">
    <property type="entry name" value="FlgEFG_subfam"/>
    <property type="match status" value="1"/>
</dbReference>
<dbReference type="PANTHER" id="PTHR30435">
    <property type="entry name" value="FLAGELLAR PROTEIN"/>
    <property type="match status" value="1"/>
</dbReference>
<gene>
    <name evidence="8" type="ORF">SAMN04488050_105184</name>
</gene>
<dbReference type="InterPro" id="IPR037925">
    <property type="entry name" value="FlgE/F/G-like"/>
</dbReference>
<dbReference type="Pfam" id="PF00460">
    <property type="entry name" value="Flg_bb_rod"/>
    <property type="match status" value="1"/>
</dbReference>
<dbReference type="Proteomes" id="UP000199392">
    <property type="component" value="Unassembled WGS sequence"/>
</dbReference>
<dbReference type="RefSeq" id="WP_092424422.1">
    <property type="nucleotide sequence ID" value="NZ_FNCL01000005.1"/>
</dbReference>
<name>A0A1I6T010_9RHOB</name>
<evidence type="ECO:0000313" key="8">
    <source>
        <dbReference type="EMBL" id="SFS82584.1"/>
    </source>
</evidence>
<evidence type="ECO:0000259" key="7">
    <source>
        <dbReference type="Pfam" id="PF22692"/>
    </source>
</evidence>
<accession>A0A1I6T010</accession>
<dbReference type="EMBL" id="FOZW01000005">
    <property type="protein sequence ID" value="SFS82584.1"/>
    <property type="molecule type" value="Genomic_DNA"/>
</dbReference>
<keyword evidence="8" id="KW-0282">Flagellum</keyword>
<evidence type="ECO:0000259" key="6">
    <source>
        <dbReference type="Pfam" id="PF06429"/>
    </source>
</evidence>
<dbReference type="GO" id="GO:0071978">
    <property type="term" value="P:bacterial-type flagellum-dependent swarming motility"/>
    <property type="evidence" value="ECO:0007669"/>
    <property type="project" value="TreeGrafter"/>
</dbReference>
<feature type="domain" description="Flagellar basal-body/hook protein C-terminal" evidence="6">
    <location>
        <begin position="387"/>
        <end position="431"/>
    </location>
</feature>
<sequence>MSISSAMAAGVSGLTANSNAVERISNNIANADTTGYRRSFAQMITSGSTAATGSTSAGVATTITHSNTTEGTFQETSVASNLTINGSGFFVVNSNIDAGYTTGNMFTRDGSFAPDEDGNLVNGAGLYLMGFAYDATGELGAVDRSSFSDLVPINVASQSINGSATSTVGISGTLPSQETGLAEPGNAFTTSVEFYNALGEAERLTLSFQPSTLDDTWDVTISGPDGDYGTVTMTFNNSGANAGSPASYSGVTSLATAPAGFAFDTATGEMTLTVNNGTTPQTLTMSLGAPGTFDGLTQFSGDYTPMNVDADGSESGLLTSVEFDEAGDVWGVFDNGTRKVLYSVPLATFANANGLATSNNSTFQVSGESGAFYLGAPGTGETGSLTSGGIEGSNVDIAQELTSLIQRQRAYSSNAKIITTADEMLSETVNLKR</sequence>